<accession>A0A8J5XMS1</accession>
<reference evidence="1 2" key="1">
    <citation type="journal article" date="2021" name="bioRxiv">
        <title>The Gossypium anomalum genome as a resource for cotton improvement and evolutionary analysis of hybrid incompatibility.</title>
        <authorList>
            <person name="Grover C.E."/>
            <person name="Yuan D."/>
            <person name="Arick M.A."/>
            <person name="Miller E.R."/>
            <person name="Hu G."/>
            <person name="Peterson D.G."/>
            <person name="Wendel J.F."/>
            <person name="Udall J.A."/>
        </authorList>
    </citation>
    <scope>NUCLEOTIDE SEQUENCE [LARGE SCALE GENOMIC DNA]</scope>
    <source>
        <strain evidence="1">JFW-Udall</strain>
        <tissue evidence="1">Leaf</tissue>
    </source>
</reference>
<dbReference type="AlphaFoldDB" id="A0A8J5XMS1"/>
<proteinExistence type="predicted"/>
<sequence length="54" mass="6373">MGGCCARWENMFASYPCVEILTFVFKIGIHQRKIPLVYYIISNKSSFLHWEESK</sequence>
<evidence type="ECO:0000313" key="2">
    <source>
        <dbReference type="Proteomes" id="UP000701853"/>
    </source>
</evidence>
<dbReference type="Proteomes" id="UP000701853">
    <property type="component" value="Chromosome 13"/>
</dbReference>
<gene>
    <name evidence="1" type="ORF">CXB51_035394</name>
</gene>
<evidence type="ECO:0000313" key="1">
    <source>
        <dbReference type="EMBL" id="KAG8472436.1"/>
    </source>
</evidence>
<name>A0A8J5XMS1_9ROSI</name>
<keyword evidence="2" id="KW-1185">Reference proteome</keyword>
<comment type="caution">
    <text evidence="1">The sequence shown here is derived from an EMBL/GenBank/DDBJ whole genome shotgun (WGS) entry which is preliminary data.</text>
</comment>
<protein>
    <submittedName>
        <fullName evidence="1">Uncharacterized protein</fullName>
    </submittedName>
</protein>
<organism evidence="1 2">
    <name type="scientific">Gossypium anomalum</name>
    <dbReference type="NCBI Taxonomy" id="47600"/>
    <lineage>
        <taxon>Eukaryota</taxon>
        <taxon>Viridiplantae</taxon>
        <taxon>Streptophyta</taxon>
        <taxon>Embryophyta</taxon>
        <taxon>Tracheophyta</taxon>
        <taxon>Spermatophyta</taxon>
        <taxon>Magnoliopsida</taxon>
        <taxon>eudicotyledons</taxon>
        <taxon>Gunneridae</taxon>
        <taxon>Pentapetalae</taxon>
        <taxon>rosids</taxon>
        <taxon>malvids</taxon>
        <taxon>Malvales</taxon>
        <taxon>Malvaceae</taxon>
        <taxon>Malvoideae</taxon>
        <taxon>Gossypium</taxon>
    </lineage>
</organism>
<dbReference type="EMBL" id="JAHUZN010000013">
    <property type="protein sequence ID" value="KAG8472436.1"/>
    <property type="molecule type" value="Genomic_DNA"/>
</dbReference>